<dbReference type="HOGENOM" id="CLU_517786_0_0_1"/>
<keyword evidence="3" id="KW-1185">Reference proteome</keyword>
<evidence type="ECO:0000313" key="3">
    <source>
        <dbReference type="Proteomes" id="UP000027238"/>
    </source>
</evidence>
<feature type="transmembrane region" description="Helical" evidence="1">
    <location>
        <begin position="424"/>
        <end position="449"/>
    </location>
</feature>
<dbReference type="eggNOG" id="ENOG502RNTX">
    <property type="taxonomic scope" value="Eukaryota"/>
</dbReference>
<dbReference type="EMBL" id="JMSE01000177">
    <property type="protein sequence ID" value="KDN71479.1"/>
    <property type="molecule type" value="Genomic_DNA"/>
</dbReference>
<keyword evidence="1" id="KW-1133">Transmembrane helix</keyword>
<protein>
    <submittedName>
        <fullName evidence="2">Uncharacterized protein</fullName>
    </submittedName>
</protein>
<comment type="caution">
    <text evidence="2">The sequence shown here is derived from an EMBL/GenBank/DDBJ whole genome shotgun (WGS) entry which is preliminary data.</text>
</comment>
<proteinExistence type="predicted"/>
<dbReference type="AlphaFoldDB" id="A0A066XUU3"/>
<dbReference type="OrthoDB" id="3692311at2759"/>
<keyword evidence="1" id="KW-0812">Transmembrane</keyword>
<gene>
    <name evidence="2" type="ORF">CSUB01_07832</name>
</gene>
<dbReference type="Proteomes" id="UP000027238">
    <property type="component" value="Unassembled WGS sequence"/>
</dbReference>
<name>A0A066XUU3_COLSU</name>
<organism evidence="2 3">
    <name type="scientific">Colletotrichum sublineola</name>
    <name type="common">Sorghum anthracnose fungus</name>
    <dbReference type="NCBI Taxonomy" id="1173701"/>
    <lineage>
        <taxon>Eukaryota</taxon>
        <taxon>Fungi</taxon>
        <taxon>Dikarya</taxon>
        <taxon>Ascomycota</taxon>
        <taxon>Pezizomycotina</taxon>
        <taxon>Sordariomycetes</taxon>
        <taxon>Hypocreomycetidae</taxon>
        <taxon>Glomerellales</taxon>
        <taxon>Glomerellaceae</taxon>
        <taxon>Colletotrichum</taxon>
        <taxon>Colletotrichum graminicola species complex</taxon>
    </lineage>
</organism>
<sequence>MANTVLSAYTLSLFNTWTILLLIVWTFNPLGSQSSLRSLYLQDRSTFQTGLLSYIGESLSLGPSEAPTPENVYIGALSNAAIGTQYCNGTCDGFEDLIGRLGGRTAAAAQISTDPWGSPKIPRLRYVPGFDSSQPQNWLSVPWKERVLEYSSFIGKRIHGLDPGFIGNVTFTIVTSYIEVTNRHRSVRSVVSSHSAWFSENYKSFTNYNPELDKPPHSEAVKRIYNFYEVGMDDYAPLPLVLDFNATLNKVFVGMDPYCCFTSCMYERVYVDSEIFCEYLGGSAQSRCGVNRIRQTPYPPPQDPDYLYGVLGVGTKYLLPRFLRVGIERDSGPGSSSARFIRNPLNALNSKSEMSSTTTMCDISMDLFENRLSLLLNTFADSASKPFDIIGAESGASEAPDRRLLNVSSRIDIPLSAAYDLNTFWVTIYFLSTAVMLLAAFSSFFMHWYTSSPQVLGFVGSLIRDSPYFSHVNHAGSSTESGEEISKRLGHLKVGVFDVQADDDLGKIAFAPAEMGSKVQKGRWYQ</sequence>
<dbReference type="STRING" id="1173701.A0A066XUU3"/>
<feature type="transmembrane region" description="Helical" evidence="1">
    <location>
        <begin position="6"/>
        <end position="27"/>
    </location>
</feature>
<accession>A0A066XUU3</accession>
<keyword evidence="1" id="KW-0472">Membrane</keyword>
<evidence type="ECO:0000313" key="2">
    <source>
        <dbReference type="EMBL" id="KDN71479.1"/>
    </source>
</evidence>
<reference evidence="3" key="1">
    <citation type="journal article" date="2014" name="Genome Announc.">
        <title>Draft genome sequence of Colletotrichum sublineola, a destructive pathogen of cultivated sorghum.</title>
        <authorList>
            <person name="Baroncelli R."/>
            <person name="Sanz-Martin J.M."/>
            <person name="Rech G.E."/>
            <person name="Sukno S.A."/>
            <person name="Thon M.R."/>
        </authorList>
    </citation>
    <scope>NUCLEOTIDE SEQUENCE [LARGE SCALE GENOMIC DNA]</scope>
    <source>
        <strain evidence="3">TX430BB</strain>
    </source>
</reference>
<dbReference type="OMA" id="NDNMRHE"/>
<evidence type="ECO:0000256" key="1">
    <source>
        <dbReference type="SAM" id="Phobius"/>
    </source>
</evidence>